<dbReference type="SUPFAM" id="SSF46894">
    <property type="entry name" value="C-terminal effector domain of the bipartite response regulators"/>
    <property type="match status" value="1"/>
</dbReference>
<feature type="modified residue" description="4-aspartylphosphate" evidence="2">
    <location>
        <position position="106"/>
    </location>
</feature>
<dbReference type="PROSITE" id="PS50110">
    <property type="entry name" value="RESPONSE_REGULATORY"/>
    <property type="match status" value="1"/>
</dbReference>
<sequence length="267" mass="28457">MYVRLTPGLDARLLEVVMTIAVRRGGNPLRVVSMETYARPSGVDAVSGVRRRCFLIIDPQALVRHGLALTLSSLNDGAQTWQAGTPAEALVLLAQATSIPDVILMDADGLGSERMAAIADFLARVQGVPTIIMSSGFTPAETRTLLTAGASACLLKSDPSAVLAEAVSLALTREGYVQMPYAMLTPSVAAPVAEDQADMASVSRLTNRQRDIFRLLLSGCSNKEIARQLGVLEGTVKVHVRAMMQKLGARNRTQIAILAARTGFRAD</sequence>
<keyword evidence="6" id="KW-1185">Reference proteome</keyword>
<reference evidence="5 6" key="1">
    <citation type="submission" date="2017-07" db="EMBL/GenBank/DDBJ databases">
        <title>Niveispirillum cyanobacteriorum sp. nov., isolated from cyanobacterial aggregates in a eutrophic lake.</title>
        <authorList>
            <person name="Cai H."/>
        </authorList>
    </citation>
    <scope>NUCLEOTIDE SEQUENCE [LARGE SCALE GENOMIC DNA]</scope>
    <source>
        <strain evidence="6">TH1-14</strain>
    </source>
</reference>
<keyword evidence="2" id="KW-0597">Phosphoprotein</keyword>
<dbReference type="CDD" id="cd06170">
    <property type="entry name" value="LuxR_C_like"/>
    <property type="match status" value="1"/>
</dbReference>
<dbReference type="EMBL" id="NOXU01000030">
    <property type="protein sequence ID" value="OYQ33640.1"/>
    <property type="molecule type" value="Genomic_DNA"/>
</dbReference>
<dbReference type="InterPro" id="IPR016032">
    <property type="entry name" value="Sig_transdc_resp-reg_C-effctor"/>
</dbReference>
<dbReference type="GO" id="GO:0003677">
    <property type="term" value="F:DNA binding"/>
    <property type="evidence" value="ECO:0007669"/>
    <property type="project" value="UniProtKB-KW"/>
</dbReference>
<dbReference type="PANTHER" id="PTHR43214">
    <property type="entry name" value="TWO-COMPONENT RESPONSE REGULATOR"/>
    <property type="match status" value="1"/>
</dbReference>
<dbReference type="Gene3D" id="3.40.50.2300">
    <property type="match status" value="1"/>
</dbReference>
<dbReference type="SUPFAM" id="SSF52172">
    <property type="entry name" value="CheY-like"/>
    <property type="match status" value="1"/>
</dbReference>
<evidence type="ECO:0000313" key="5">
    <source>
        <dbReference type="EMBL" id="OYQ33640.1"/>
    </source>
</evidence>
<dbReference type="InterPro" id="IPR000792">
    <property type="entry name" value="Tscrpt_reg_LuxR_C"/>
</dbReference>
<dbReference type="InterPro" id="IPR011006">
    <property type="entry name" value="CheY-like_superfamily"/>
</dbReference>
<feature type="domain" description="HTH luxR-type" evidence="3">
    <location>
        <begin position="198"/>
        <end position="263"/>
    </location>
</feature>
<dbReference type="OrthoDB" id="9805444at2"/>
<dbReference type="PANTHER" id="PTHR43214:SF42">
    <property type="entry name" value="TRANSCRIPTIONAL REGULATORY PROTEIN DESR"/>
    <property type="match status" value="1"/>
</dbReference>
<dbReference type="GO" id="GO:0000160">
    <property type="term" value="P:phosphorelay signal transduction system"/>
    <property type="evidence" value="ECO:0007669"/>
    <property type="project" value="InterPro"/>
</dbReference>
<evidence type="ECO:0008006" key="7">
    <source>
        <dbReference type="Google" id="ProtNLM"/>
    </source>
</evidence>
<dbReference type="AlphaFoldDB" id="A0A255YYZ0"/>
<dbReference type="PROSITE" id="PS50043">
    <property type="entry name" value="HTH_LUXR_2"/>
    <property type="match status" value="1"/>
</dbReference>
<gene>
    <name evidence="5" type="ORF">CHU95_14810</name>
</gene>
<accession>A0A255YYZ0</accession>
<dbReference type="InterPro" id="IPR001789">
    <property type="entry name" value="Sig_transdc_resp-reg_receiver"/>
</dbReference>
<dbReference type="InterPro" id="IPR039420">
    <property type="entry name" value="WalR-like"/>
</dbReference>
<evidence type="ECO:0000313" key="6">
    <source>
        <dbReference type="Proteomes" id="UP000216998"/>
    </source>
</evidence>
<proteinExistence type="predicted"/>
<feature type="domain" description="Response regulatory" evidence="4">
    <location>
        <begin position="53"/>
        <end position="171"/>
    </location>
</feature>
<evidence type="ECO:0000256" key="2">
    <source>
        <dbReference type="PROSITE-ProRule" id="PRU00169"/>
    </source>
</evidence>
<dbReference type="SMART" id="SM00421">
    <property type="entry name" value="HTH_LUXR"/>
    <property type="match status" value="1"/>
</dbReference>
<evidence type="ECO:0000259" key="4">
    <source>
        <dbReference type="PROSITE" id="PS50110"/>
    </source>
</evidence>
<protein>
    <recommendedName>
        <fullName evidence="7">DNA-binding response regulator</fullName>
    </recommendedName>
</protein>
<dbReference type="Proteomes" id="UP000216998">
    <property type="component" value="Unassembled WGS sequence"/>
</dbReference>
<keyword evidence="1" id="KW-0238">DNA-binding</keyword>
<dbReference type="PRINTS" id="PR00038">
    <property type="entry name" value="HTHLUXR"/>
</dbReference>
<name>A0A255YYZ0_9PROT</name>
<dbReference type="GO" id="GO:0006355">
    <property type="term" value="P:regulation of DNA-templated transcription"/>
    <property type="evidence" value="ECO:0007669"/>
    <property type="project" value="InterPro"/>
</dbReference>
<dbReference type="Pfam" id="PF00196">
    <property type="entry name" value="GerE"/>
    <property type="match status" value="1"/>
</dbReference>
<organism evidence="5 6">
    <name type="scientific">Niveispirillum lacus</name>
    <dbReference type="NCBI Taxonomy" id="1981099"/>
    <lineage>
        <taxon>Bacteria</taxon>
        <taxon>Pseudomonadati</taxon>
        <taxon>Pseudomonadota</taxon>
        <taxon>Alphaproteobacteria</taxon>
        <taxon>Rhodospirillales</taxon>
        <taxon>Azospirillaceae</taxon>
        <taxon>Niveispirillum</taxon>
    </lineage>
</organism>
<comment type="caution">
    <text evidence="5">The sequence shown here is derived from an EMBL/GenBank/DDBJ whole genome shotgun (WGS) entry which is preliminary data.</text>
</comment>
<evidence type="ECO:0000259" key="3">
    <source>
        <dbReference type="PROSITE" id="PS50043"/>
    </source>
</evidence>
<evidence type="ECO:0000256" key="1">
    <source>
        <dbReference type="ARBA" id="ARBA00023125"/>
    </source>
</evidence>
<dbReference type="PROSITE" id="PS00622">
    <property type="entry name" value="HTH_LUXR_1"/>
    <property type="match status" value="1"/>
</dbReference>